<reference evidence="3 4" key="1">
    <citation type="submission" date="2019-08" db="EMBL/GenBank/DDBJ databases">
        <authorList>
            <person name="Alioto T."/>
            <person name="Alioto T."/>
            <person name="Gomez Garrido J."/>
        </authorList>
    </citation>
    <scope>NUCLEOTIDE SEQUENCE [LARGE SCALE GENOMIC DNA]</scope>
</reference>
<dbReference type="SUPFAM" id="SSF48097">
    <property type="entry name" value="Regulator of G-protein signaling, RGS"/>
    <property type="match status" value="1"/>
</dbReference>
<dbReference type="PANTHER" id="PTHR10845">
    <property type="entry name" value="REGULATOR OF G PROTEIN SIGNALING"/>
    <property type="match status" value="1"/>
</dbReference>
<protein>
    <submittedName>
        <fullName evidence="3">RGS domain,RGS, subdomain 1</fullName>
    </submittedName>
</protein>
<sequence length="328" mass="36064">MPFGWSPDSTSIVASTSSSDRTCGSSTGGTAAGVCGKWTSVAGQRDRGIAYSPAAVSQKMSVLVPIERASDSVVSQGGSPPYTARHRFNSPGNPSTPTDPLPAPPDNGDSTAVIETQVPIVRKHPCLSCWCCCCGCSWSRICKLCFPLKSHPPKSNDENGSTGDVIENVDTSIRPPLDEIRSWSKSFDRLLRCPVGKAIFREFLRCEYSEENIMFWSAVEELKKESNTAILEEKSRSIYEDYISILSPKEVSLDSRVRDIVNKNINEPSPHMFDEAQLQIYTLMHRDSYPRFINSSTYKKLAKLENGATGNAPNSGQQTPTKRKQSNI</sequence>
<dbReference type="OrthoDB" id="10266999at2759"/>
<evidence type="ECO:0000313" key="3">
    <source>
        <dbReference type="EMBL" id="VVC26973.1"/>
    </source>
</evidence>
<keyword evidence="4" id="KW-1185">Reference proteome</keyword>
<dbReference type="EMBL" id="CABPRJ010000055">
    <property type="protein sequence ID" value="VVC26973.1"/>
    <property type="molecule type" value="Genomic_DNA"/>
</dbReference>
<organism evidence="3 4">
    <name type="scientific">Cinara cedri</name>
    <dbReference type="NCBI Taxonomy" id="506608"/>
    <lineage>
        <taxon>Eukaryota</taxon>
        <taxon>Metazoa</taxon>
        <taxon>Ecdysozoa</taxon>
        <taxon>Arthropoda</taxon>
        <taxon>Hexapoda</taxon>
        <taxon>Insecta</taxon>
        <taxon>Pterygota</taxon>
        <taxon>Neoptera</taxon>
        <taxon>Paraneoptera</taxon>
        <taxon>Hemiptera</taxon>
        <taxon>Sternorrhyncha</taxon>
        <taxon>Aphidomorpha</taxon>
        <taxon>Aphidoidea</taxon>
        <taxon>Aphididae</taxon>
        <taxon>Lachninae</taxon>
        <taxon>Cinara</taxon>
    </lineage>
</organism>
<evidence type="ECO:0000256" key="1">
    <source>
        <dbReference type="SAM" id="MobiDB-lite"/>
    </source>
</evidence>
<dbReference type="Pfam" id="PF00615">
    <property type="entry name" value="RGS"/>
    <property type="match status" value="1"/>
</dbReference>
<evidence type="ECO:0000313" key="4">
    <source>
        <dbReference type="Proteomes" id="UP000325440"/>
    </source>
</evidence>
<evidence type="ECO:0000259" key="2">
    <source>
        <dbReference type="PROSITE" id="PS50132"/>
    </source>
</evidence>
<dbReference type="Gene3D" id="1.10.167.10">
    <property type="entry name" value="Regulator of G-protein Signalling 4, domain 2"/>
    <property type="match status" value="1"/>
</dbReference>
<feature type="compositionally biased region" description="Low complexity" evidence="1">
    <location>
        <begin position="1"/>
        <end position="25"/>
    </location>
</feature>
<name>A0A5E4M9C8_9HEMI</name>
<dbReference type="PRINTS" id="PR01301">
    <property type="entry name" value="RGSPROTEIN"/>
</dbReference>
<dbReference type="InterPro" id="IPR036305">
    <property type="entry name" value="RGS_sf"/>
</dbReference>
<dbReference type="AlphaFoldDB" id="A0A5E4M9C8"/>
<gene>
    <name evidence="3" type="ORF">CINCED_3A017987</name>
</gene>
<feature type="region of interest" description="Disordered" evidence="1">
    <location>
        <begin position="72"/>
        <end position="108"/>
    </location>
</feature>
<dbReference type="Proteomes" id="UP000325440">
    <property type="component" value="Unassembled WGS sequence"/>
</dbReference>
<dbReference type="InterPro" id="IPR044926">
    <property type="entry name" value="RGS_subdomain_2"/>
</dbReference>
<accession>A0A5E4M9C8</accession>
<dbReference type="SMART" id="SM00315">
    <property type="entry name" value="RGS"/>
    <property type="match status" value="1"/>
</dbReference>
<dbReference type="FunFam" id="1.10.167.10:FF:000001">
    <property type="entry name" value="Putative regulator of g-protein signaling 12"/>
    <property type="match status" value="1"/>
</dbReference>
<proteinExistence type="predicted"/>
<feature type="compositionally biased region" description="Polar residues" evidence="1">
    <location>
        <begin position="308"/>
        <end position="320"/>
    </location>
</feature>
<dbReference type="PANTHER" id="PTHR10845:SF192">
    <property type="entry name" value="DOUBLE HIT, ISOFORM B"/>
    <property type="match status" value="1"/>
</dbReference>
<dbReference type="PROSITE" id="PS50132">
    <property type="entry name" value="RGS"/>
    <property type="match status" value="1"/>
</dbReference>
<feature type="region of interest" description="Disordered" evidence="1">
    <location>
        <begin position="306"/>
        <end position="328"/>
    </location>
</feature>
<feature type="domain" description="RGS" evidence="2">
    <location>
        <begin position="186"/>
        <end position="302"/>
    </location>
</feature>
<feature type="region of interest" description="Disordered" evidence="1">
    <location>
        <begin position="1"/>
        <end position="30"/>
    </location>
</feature>
<dbReference type="InterPro" id="IPR016137">
    <property type="entry name" value="RGS"/>
</dbReference>